<dbReference type="Gene3D" id="3.20.20.70">
    <property type="entry name" value="Aldolase class I"/>
    <property type="match status" value="1"/>
</dbReference>
<dbReference type="AlphaFoldDB" id="A0A6B3BPX1"/>
<keyword evidence="4" id="KW-0411">Iron-sulfur</keyword>
<protein>
    <submittedName>
        <fullName evidence="6">Radical SAM protein</fullName>
    </submittedName>
</protein>
<evidence type="ECO:0000313" key="6">
    <source>
        <dbReference type="EMBL" id="NEC86399.1"/>
    </source>
</evidence>
<dbReference type="InterPro" id="IPR007197">
    <property type="entry name" value="rSAM"/>
</dbReference>
<dbReference type="GO" id="GO:0046872">
    <property type="term" value="F:metal ion binding"/>
    <property type="evidence" value="ECO:0007669"/>
    <property type="project" value="UniProtKB-KW"/>
</dbReference>
<feature type="domain" description="Radical SAM core" evidence="5">
    <location>
        <begin position="35"/>
        <end position="243"/>
    </location>
</feature>
<accession>A0A6B3BPX1</accession>
<evidence type="ECO:0000256" key="2">
    <source>
        <dbReference type="ARBA" id="ARBA00022723"/>
    </source>
</evidence>
<evidence type="ECO:0000256" key="1">
    <source>
        <dbReference type="ARBA" id="ARBA00022691"/>
    </source>
</evidence>
<dbReference type="EMBL" id="JAAGLU010000008">
    <property type="protein sequence ID" value="NEC86399.1"/>
    <property type="molecule type" value="Genomic_DNA"/>
</dbReference>
<reference evidence="6" key="1">
    <citation type="submission" date="2020-01" db="EMBL/GenBank/DDBJ databases">
        <title>Insect and environment-associated Actinomycetes.</title>
        <authorList>
            <person name="Currrie C."/>
            <person name="Chevrette M."/>
            <person name="Carlson C."/>
            <person name="Stubbendieck R."/>
            <person name="Wendt-Pienkowski E."/>
        </authorList>
    </citation>
    <scope>NUCLEOTIDE SEQUENCE</scope>
    <source>
        <strain evidence="6">SID12501</strain>
    </source>
</reference>
<keyword evidence="1" id="KW-0949">S-adenosyl-L-methionine</keyword>
<dbReference type="SFLD" id="SFLDS00029">
    <property type="entry name" value="Radical_SAM"/>
    <property type="match status" value="1"/>
</dbReference>
<keyword evidence="2" id="KW-0479">Metal-binding</keyword>
<dbReference type="PROSITE" id="PS51918">
    <property type="entry name" value="RADICAL_SAM"/>
    <property type="match status" value="1"/>
</dbReference>
<dbReference type="InterPro" id="IPR058240">
    <property type="entry name" value="rSAM_sf"/>
</dbReference>
<dbReference type="InterPro" id="IPR013785">
    <property type="entry name" value="Aldolase_TIM"/>
</dbReference>
<sequence>MPSARGNAAPGLTGWGQRLRESLAADPELEARFNAVRQFSAGIRSSEYHLTNACNLRCKGCWFFTYEFEKSTKENTSLDDLRAFVRAEVGRGVNTALLIGGEPTLVMDRIAVYRDAMDYVTISTNGLKPLPLEGFEDLTVAISLFGGGPLDDELRAIRPGGRRFTDLFETALENYRDDPRAGYIYALTEKGIDYIEDTVRRIRAHGSRVHFNFYSSYDTDDPLYAERTRELLVEALRVQAAYPETVISHPYSIEVMITGRSHWGEFGYDVCPSISSGLPAHHDRARNGNPVLPKFNTWAADLETVQFCCTSGHCESCRDSQAVFSWLMVSPHRFADSPELLWTWVKLAESYWSQFYWSPFHPARAGQR</sequence>
<proteinExistence type="predicted"/>
<evidence type="ECO:0000259" key="5">
    <source>
        <dbReference type="PROSITE" id="PS51918"/>
    </source>
</evidence>
<keyword evidence="3" id="KW-0408">Iron</keyword>
<dbReference type="GO" id="GO:0051536">
    <property type="term" value="F:iron-sulfur cluster binding"/>
    <property type="evidence" value="ECO:0007669"/>
    <property type="project" value="UniProtKB-KW"/>
</dbReference>
<comment type="caution">
    <text evidence="6">The sequence shown here is derived from an EMBL/GenBank/DDBJ whole genome shotgun (WGS) entry which is preliminary data.</text>
</comment>
<name>A0A6B3BPX1_9ACTN</name>
<gene>
    <name evidence="6" type="ORF">G3I71_11335</name>
</gene>
<dbReference type="Pfam" id="PF04055">
    <property type="entry name" value="Radical_SAM"/>
    <property type="match status" value="1"/>
</dbReference>
<evidence type="ECO:0000256" key="4">
    <source>
        <dbReference type="ARBA" id="ARBA00023014"/>
    </source>
</evidence>
<evidence type="ECO:0000256" key="3">
    <source>
        <dbReference type="ARBA" id="ARBA00023004"/>
    </source>
</evidence>
<organism evidence="6">
    <name type="scientific">Streptomyces sp. SID12501</name>
    <dbReference type="NCBI Taxonomy" id="2706042"/>
    <lineage>
        <taxon>Bacteria</taxon>
        <taxon>Bacillati</taxon>
        <taxon>Actinomycetota</taxon>
        <taxon>Actinomycetes</taxon>
        <taxon>Kitasatosporales</taxon>
        <taxon>Streptomycetaceae</taxon>
        <taxon>Streptomyces</taxon>
    </lineage>
</organism>
<dbReference type="SUPFAM" id="SSF102114">
    <property type="entry name" value="Radical SAM enzymes"/>
    <property type="match status" value="1"/>
</dbReference>
<dbReference type="CDD" id="cd01335">
    <property type="entry name" value="Radical_SAM"/>
    <property type="match status" value="1"/>
</dbReference>
<dbReference type="GO" id="GO:0003824">
    <property type="term" value="F:catalytic activity"/>
    <property type="evidence" value="ECO:0007669"/>
    <property type="project" value="InterPro"/>
</dbReference>